<organism evidence="2 3">
    <name type="scientific">Cytobacillus horneckiae</name>
    <dbReference type="NCBI Taxonomy" id="549687"/>
    <lineage>
        <taxon>Bacteria</taxon>
        <taxon>Bacillati</taxon>
        <taxon>Bacillota</taxon>
        <taxon>Bacilli</taxon>
        <taxon>Bacillales</taxon>
        <taxon>Bacillaceae</taxon>
        <taxon>Cytobacillus</taxon>
    </lineage>
</organism>
<gene>
    <name evidence="2" type="ORF">CWS20_14310</name>
</gene>
<feature type="transmembrane region" description="Helical" evidence="1">
    <location>
        <begin position="116"/>
        <end position="139"/>
    </location>
</feature>
<feature type="transmembrane region" description="Helical" evidence="1">
    <location>
        <begin position="159"/>
        <end position="180"/>
    </location>
</feature>
<accession>A0A2N0ZFV2</accession>
<keyword evidence="1" id="KW-1133">Transmembrane helix</keyword>
<dbReference type="RefSeq" id="WP_066189274.1">
    <property type="nucleotide sequence ID" value="NZ_JARMMB010000015.1"/>
</dbReference>
<comment type="caution">
    <text evidence="2">The sequence shown here is derived from an EMBL/GenBank/DDBJ whole genome shotgun (WGS) entry which is preliminary data.</text>
</comment>
<keyword evidence="3" id="KW-1185">Reference proteome</keyword>
<evidence type="ECO:0008006" key="4">
    <source>
        <dbReference type="Google" id="ProtNLM"/>
    </source>
</evidence>
<dbReference type="EMBL" id="PISD01000030">
    <property type="protein sequence ID" value="PKG28377.1"/>
    <property type="molecule type" value="Genomic_DNA"/>
</dbReference>
<feature type="transmembrane region" description="Helical" evidence="1">
    <location>
        <begin position="30"/>
        <end position="53"/>
    </location>
</feature>
<keyword evidence="1" id="KW-0812">Transmembrane</keyword>
<keyword evidence="1" id="KW-0472">Membrane</keyword>
<feature type="transmembrane region" description="Helical" evidence="1">
    <location>
        <begin position="192"/>
        <end position="214"/>
    </location>
</feature>
<name>A0A2N0ZFV2_9BACI</name>
<dbReference type="Proteomes" id="UP000233343">
    <property type="component" value="Unassembled WGS sequence"/>
</dbReference>
<evidence type="ECO:0000256" key="1">
    <source>
        <dbReference type="SAM" id="Phobius"/>
    </source>
</evidence>
<evidence type="ECO:0000313" key="2">
    <source>
        <dbReference type="EMBL" id="PKG28377.1"/>
    </source>
</evidence>
<evidence type="ECO:0000313" key="3">
    <source>
        <dbReference type="Proteomes" id="UP000233343"/>
    </source>
</evidence>
<feature type="transmembrane region" description="Helical" evidence="1">
    <location>
        <begin position="82"/>
        <end position="104"/>
    </location>
</feature>
<protein>
    <recommendedName>
        <fullName evidence="4">Yip1 domain-containing protein</fullName>
    </recommendedName>
</protein>
<proteinExistence type="predicted"/>
<reference evidence="2 3" key="1">
    <citation type="journal article" date="2010" name="Int. J. Syst. Evol. Microbiol.">
        <title>Bacillus horneckiae sp. nov., isolated from a spacecraft-assembly clean room.</title>
        <authorList>
            <person name="Vaishampayan P."/>
            <person name="Probst A."/>
            <person name="Krishnamurthi S."/>
            <person name="Ghosh S."/>
            <person name="Osman S."/>
            <person name="McDowall A."/>
            <person name="Ruckmani A."/>
            <person name="Mayilraj S."/>
            <person name="Venkateswaran K."/>
        </authorList>
    </citation>
    <scope>NUCLEOTIDE SEQUENCE [LARGE SCALE GENOMIC DNA]</scope>
    <source>
        <strain evidence="3">1PO1SC</strain>
    </source>
</reference>
<sequence>MGYRVPLFRGLREPRFISYQLRKEESFVGLWRPILLLAIASMIIVGISAYFGIGSESVSKALTDLSRGEYEAQKTLFASGQILWGLVWSLLAIFIPSLFFWTLLDVEYRKLLIVQLIIFMIFLLEKLISIPINLILGVGVESNIFSFGIIAQAFTSIELIIHFFSNITLFKIWAIILIYIYYKNLSEKSPRFLIFTLIGFYVFVAIIAALLSYIKFENII</sequence>
<dbReference type="AlphaFoldDB" id="A0A2N0ZFV2"/>